<evidence type="ECO:0000256" key="5">
    <source>
        <dbReference type="SAM" id="Phobius"/>
    </source>
</evidence>
<organism evidence="7 8">
    <name type="scientific">Haloarchaeobius amylolyticus</name>
    <dbReference type="NCBI Taxonomy" id="1198296"/>
    <lineage>
        <taxon>Archaea</taxon>
        <taxon>Methanobacteriati</taxon>
        <taxon>Methanobacteriota</taxon>
        <taxon>Stenosarchaea group</taxon>
        <taxon>Halobacteria</taxon>
        <taxon>Halobacteriales</taxon>
        <taxon>Halorubellaceae</taxon>
        <taxon>Haloarchaeobius</taxon>
    </lineage>
</organism>
<evidence type="ECO:0000256" key="3">
    <source>
        <dbReference type="ARBA" id="ARBA00022989"/>
    </source>
</evidence>
<keyword evidence="3 5" id="KW-1133">Transmembrane helix</keyword>
<evidence type="ECO:0000259" key="6">
    <source>
        <dbReference type="PROSITE" id="PS50850"/>
    </source>
</evidence>
<dbReference type="PROSITE" id="PS50850">
    <property type="entry name" value="MFS"/>
    <property type="match status" value="1"/>
</dbReference>
<dbReference type="PANTHER" id="PTHR23531:SF1">
    <property type="entry name" value="QUINOLENE RESISTANCE PROTEIN NORA"/>
    <property type="match status" value="1"/>
</dbReference>
<dbReference type="PROSITE" id="PS00216">
    <property type="entry name" value="SUGAR_TRANSPORT_1"/>
    <property type="match status" value="1"/>
</dbReference>
<evidence type="ECO:0000256" key="4">
    <source>
        <dbReference type="ARBA" id="ARBA00023136"/>
    </source>
</evidence>
<dbReference type="InterPro" id="IPR011701">
    <property type="entry name" value="MFS"/>
</dbReference>
<proteinExistence type="predicted"/>
<keyword evidence="4 5" id="KW-0472">Membrane</keyword>
<feature type="transmembrane region" description="Helical" evidence="5">
    <location>
        <begin position="374"/>
        <end position="393"/>
    </location>
</feature>
<feature type="transmembrane region" description="Helical" evidence="5">
    <location>
        <begin position="95"/>
        <end position="116"/>
    </location>
</feature>
<dbReference type="AlphaFoldDB" id="A0ABD6BNN8"/>
<dbReference type="RefSeq" id="WP_390291446.1">
    <property type="nucleotide sequence ID" value="NZ_JBHUDI010000013.1"/>
</dbReference>
<keyword evidence="2 5" id="KW-0812">Transmembrane</keyword>
<feature type="transmembrane region" description="Helical" evidence="5">
    <location>
        <begin position="21"/>
        <end position="40"/>
    </location>
</feature>
<feature type="transmembrane region" description="Helical" evidence="5">
    <location>
        <begin position="177"/>
        <end position="197"/>
    </location>
</feature>
<dbReference type="Pfam" id="PF07690">
    <property type="entry name" value="MFS_1"/>
    <property type="match status" value="1"/>
</dbReference>
<feature type="transmembrane region" description="Helical" evidence="5">
    <location>
        <begin position="150"/>
        <end position="170"/>
    </location>
</feature>
<feature type="transmembrane region" description="Helical" evidence="5">
    <location>
        <begin position="306"/>
        <end position="326"/>
    </location>
</feature>
<dbReference type="InterPro" id="IPR052714">
    <property type="entry name" value="MFS_Exporter"/>
</dbReference>
<feature type="transmembrane region" description="Helical" evidence="5">
    <location>
        <begin position="346"/>
        <end position="367"/>
    </location>
</feature>
<comment type="caution">
    <text evidence="7">The sequence shown here is derived from an EMBL/GenBank/DDBJ whole genome shotgun (WGS) entry which is preliminary data.</text>
</comment>
<feature type="domain" description="Major facilitator superfamily (MFS) profile" evidence="6">
    <location>
        <begin position="25"/>
        <end position="396"/>
    </location>
</feature>
<feature type="transmembrane region" description="Helical" evidence="5">
    <location>
        <begin position="217"/>
        <end position="237"/>
    </location>
</feature>
<dbReference type="EMBL" id="JBHUDI010000013">
    <property type="protein sequence ID" value="MFD1565813.1"/>
    <property type="molecule type" value="Genomic_DNA"/>
</dbReference>
<evidence type="ECO:0000313" key="7">
    <source>
        <dbReference type="EMBL" id="MFD1565813.1"/>
    </source>
</evidence>
<accession>A0ABD6BNN8</accession>
<dbReference type="PANTHER" id="PTHR23531">
    <property type="entry name" value="QUINOLENE RESISTANCE PROTEIN NORA"/>
    <property type="match status" value="1"/>
</dbReference>
<dbReference type="InterPro" id="IPR005829">
    <property type="entry name" value="Sugar_transporter_CS"/>
</dbReference>
<comment type="subcellular location">
    <subcellularLocation>
        <location evidence="1">Membrane</location>
        <topology evidence="1">Multi-pass membrane protein</topology>
    </subcellularLocation>
</comment>
<dbReference type="SUPFAM" id="SSF103473">
    <property type="entry name" value="MFS general substrate transporter"/>
    <property type="match status" value="1"/>
</dbReference>
<reference evidence="7 8" key="1">
    <citation type="journal article" date="2019" name="Int. J. Syst. Evol. Microbiol.">
        <title>The Global Catalogue of Microorganisms (GCM) 10K type strain sequencing project: providing services to taxonomists for standard genome sequencing and annotation.</title>
        <authorList>
            <consortium name="The Broad Institute Genomics Platform"/>
            <consortium name="The Broad Institute Genome Sequencing Center for Infectious Disease"/>
            <person name="Wu L."/>
            <person name="Ma J."/>
        </authorList>
    </citation>
    <scope>NUCLEOTIDE SEQUENCE [LARGE SCALE GENOMIC DNA]</scope>
    <source>
        <strain evidence="7 8">CGMCC 1.12230</strain>
    </source>
</reference>
<feature type="transmembrane region" description="Helical" evidence="5">
    <location>
        <begin position="60"/>
        <end position="83"/>
    </location>
</feature>
<evidence type="ECO:0000256" key="1">
    <source>
        <dbReference type="ARBA" id="ARBA00004141"/>
    </source>
</evidence>
<evidence type="ECO:0000256" key="2">
    <source>
        <dbReference type="ARBA" id="ARBA00022692"/>
    </source>
</evidence>
<dbReference type="InterPro" id="IPR036259">
    <property type="entry name" value="MFS_trans_sf"/>
</dbReference>
<evidence type="ECO:0000313" key="8">
    <source>
        <dbReference type="Proteomes" id="UP001597076"/>
    </source>
</evidence>
<dbReference type="CDD" id="cd17489">
    <property type="entry name" value="MFS_YfcJ_like"/>
    <property type="match status" value="1"/>
</dbReference>
<name>A0ABD6BNN8_9EURY</name>
<dbReference type="Proteomes" id="UP001597076">
    <property type="component" value="Unassembled WGS sequence"/>
</dbReference>
<feature type="transmembrane region" description="Helical" evidence="5">
    <location>
        <begin position="249"/>
        <end position="266"/>
    </location>
</feature>
<dbReference type="InterPro" id="IPR020846">
    <property type="entry name" value="MFS_dom"/>
</dbReference>
<keyword evidence="8" id="KW-1185">Reference proteome</keyword>
<dbReference type="GO" id="GO:0016020">
    <property type="term" value="C:membrane"/>
    <property type="evidence" value="ECO:0007669"/>
    <property type="project" value="UniProtKB-SubCell"/>
</dbReference>
<dbReference type="Gene3D" id="1.20.1250.20">
    <property type="entry name" value="MFS general substrate transporter like domains"/>
    <property type="match status" value="1"/>
</dbReference>
<gene>
    <name evidence="7" type="ORF">ACFR99_20020</name>
</gene>
<sequence length="398" mass="40917">MRGALAQRLRAVFVADQEPPLWTRAFLLVCGTQLLAYSSYAAIHPTFAVYLETITHSESLIGVAFGAFTFAAVVARPVAGWLLDRVGRRGVQAIAAVALAGTTLSFTWATVIWVAIGLRVLHGIAWGVSSTATPTIAADVVPSARQSEGFAYFGIVPNIALMVLPPAGLWIAHRYGFVMQFAGAALLALLVLGPLAALEETTPAARSDGEFYAPEALPAATLVALGSIPVGAIDALLPLYAPTVGLDNAGLFFTVMGGAILLTRAVRGRLPGTIPALLVVSFVCQAVGLALLALAPRLLVVSRLPLGLLAGAAVFGVGFALVFPLLQSVAVAATPESQNGSATATILIGMDLGVGFGAIGFGILGDLVSFTSMYTAAAVVSLTGVLATIMISLEDSLH</sequence>
<protein>
    <submittedName>
        <fullName evidence="7">MFS transporter</fullName>
    </submittedName>
</protein>
<feature type="transmembrane region" description="Helical" evidence="5">
    <location>
        <begin position="272"/>
        <end position="294"/>
    </location>
</feature>